<dbReference type="OrthoDB" id="2936081at2"/>
<dbReference type="Proteomes" id="UP000076335">
    <property type="component" value="Unassembled WGS sequence"/>
</dbReference>
<gene>
    <name evidence="1" type="ORF">AUP42_02150</name>
</gene>
<dbReference type="RefSeq" id="WP_062952372.1">
    <property type="nucleotide sequence ID" value="NZ_LPVY01000020.1"/>
</dbReference>
<dbReference type="EMBL" id="LPVY01000020">
    <property type="protein sequence ID" value="KZB62879.1"/>
    <property type="molecule type" value="Genomic_DNA"/>
</dbReference>
<evidence type="ECO:0008006" key="3">
    <source>
        <dbReference type="Google" id="ProtNLM"/>
    </source>
</evidence>
<dbReference type="InterPro" id="IPR021284">
    <property type="entry name" value="DUF2750"/>
</dbReference>
<evidence type="ECO:0000313" key="1">
    <source>
        <dbReference type="EMBL" id="KZB62879.1"/>
    </source>
</evidence>
<dbReference type="Pfam" id="PF11042">
    <property type="entry name" value="DUF2750"/>
    <property type="match status" value="1"/>
</dbReference>
<sequence length="126" mass="13833">MSIAGSDNINACDARYRYFIESVIAWEGVWGLYDKGWLLCPGNDGTRYCPFFASHDHADTWNEIAQTGYVPTAITLVELTENLLPDLARNRIEPGISPTGDDGPILPGHLALHDDLMAVLKKSITG</sequence>
<reference evidence="1 2" key="1">
    <citation type="submission" date="2015-12" db="EMBL/GenBank/DDBJ databases">
        <title>Genome sequence of Thalassospira lucentensis MCCC 1A02072.</title>
        <authorList>
            <person name="Lu L."/>
            <person name="Lai Q."/>
            <person name="Shao Z."/>
            <person name="Qian P."/>
        </authorList>
    </citation>
    <scope>NUCLEOTIDE SEQUENCE [LARGE SCALE GENOMIC DNA]</scope>
    <source>
        <strain evidence="1 2">MCCC 1A02072</strain>
    </source>
</reference>
<comment type="caution">
    <text evidence="1">The sequence shown here is derived from an EMBL/GenBank/DDBJ whole genome shotgun (WGS) entry which is preliminary data.</text>
</comment>
<evidence type="ECO:0000313" key="2">
    <source>
        <dbReference type="Proteomes" id="UP000076335"/>
    </source>
</evidence>
<accession>A0A154L334</accession>
<proteinExistence type="predicted"/>
<dbReference type="AlphaFoldDB" id="A0A154L334"/>
<organism evidence="1 2">
    <name type="scientific">Thalassospira lucentensis</name>
    <dbReference type="NCBI Taxonomy" id="168935"/>
    <lineage>
        <taxon>Bacteria</taxon>
        <taxon>Pseudomonadati</taxon>
        <taxon>Pseudomonadota</taxon>
        <taxon>Alphaproteobacteria</taxon>
        <taxon>Rhodospirillales</taxon>
        <taxon>Thalassospiraceae</taxon>
        <taxon>Thalassospira</taxon>
    </lineage>
</organism>
<protein>
    <recommendedName>
        <fullName evidence="3">DUF2750 domain-containing protein</fullName>
    </recommendedName>
</protein>
<name>A0A154L334_9PROT</name>